<dbReference type="Proteomes" id="UP000305362">
    <property type="component" value="Unassembled WGS sequence"/>
</dbReference>
<evidence type="ECO:0000259" key="15">
    <source>
        <dbReference type="PROSITE" id="PS50002"/>
    </source>
</evidence>
<keyword evidence="8" id="KW-0472">Membrane</keyword>
<evidence type="ECO:0000256" key="5">
    <source>
        <dbReference type="ARBA" id="ARBA00022927"/>
    </source>
</evidence>
<accession>A0A4T0N6W5</accession>
<evidence type="ECO:0000313" key="16">
    <source>
        <dbReference type="EMBL" id="TIB80455.1"/>
    </source>
</evidence>
<evidence type="ECO:0000256" key="9">
    <source>
        <dbReference type="ARBA" id="ARBA00023140"/>
    </source>
</evidence>
<organism evidence="17 21">
    <name type="scientific">Wallemia mellicola</name>
    <dbReference type="NCBI Taxonomy" id="1708541"/>
    <lineage>
        <taxon>Eukaryota</taxon>
        <taxon>Fungi</taxon>
        <taxon>Dikarya</taxon>
        <taxon>Basidiomycota</taxon>
        <taxon>Wallemiomycotina</taxon>
        <taxon>Wallemiomycetes</taxon>
        <taxon>Wallemiales</taxon>
        <taxon>Wallemiaceae</taxon>
        <taxon>Wallemia</taxon>
    </lineage>
</organism>
<evidence type="ECO:0000256" key="11">
    <source>
        <dbReference type="ARBA" id="ARBA00034535"/>
    </source>
</evidence>
<dbReference type="EMBL" id="SPRH01000002">
    <property type="protein sequence ID" value="TIC04641.1"/>
    <property type="molecule type" value="Genomic_DNA"/>
</dbReference>
<comment type="caution">
    <text evidence="17">The sequence shown here is derived from an EMBL/GenBank/DDBJ whole genome shotgun (WGS) entry which is preliminary data.</text>
</comment>
<evidence type="ECO:0000313" key="17">
    <source>
        <dbReference type="EMBL" id="TIC04641.1"/>
    </source>
</evidence>
<keyword evidence="7" id="KW-0811">Translocation</keyword>
<evidence type="ECO:0000256" key="12">
    <source>
        <dbReference type="ARBA" id="ARBA00046271"/>
    </source>
</evidence>
<dbReference type="PANTHER" id="PTHR19332:SF1">
    <property type="entry name" value="PEROXISOMAL MEMBRANE PROTEIN PEX13"/>
    <property type="match status" value="1"/>
</dbReference>
<dbReference type="EMBL" id="SPRC01000016">
    <property type="protein sequence ID" value="TIB80455.1"/>
    <property type="molecule type" value="Genomic_DNA"/>
</dbReference>
<feature type="compositionally biased region" description="Polar residues" evidence="14">
    <location>
        <begin position="19"/>
        <end position="32"/>
    </location>
</feature>
<dbReference type="EMBL" id="SPRV01000009">
    <property type="protein sequence ID" value="TIC69662.1"/>
    <property type="molecule type" value="Genomic_DNA"/>
</dbReference>
<evidence type="ECO:0000313" key="21">
    <source>
        <dbReference type="Proteomes" id="UP000307169"/>
    </source>
</evidence>
<feature type="domain" description="SH3" evidence="15">
    <location>
        <begin position="277"/>
        <end position="338"/>
    </location>
</feature>
<proteinExistence type="inferred from homology"/>
<dbReference type="InterPro" id="IPR035463">
    <property type="entry name" value="Pex13"/>
</dbReference>
<feature type="region of interest" description="Disordered" evidence="14">
    <location>
        <begin position="1"/>
        <end position="42"/>
    </location>
</feature>
<evidence type="ECO:0000256" key="4">
    <source>
        <dbReference type="ARBA" id="ARBA00022692"/>
    </source>
</evidence>
<keyword evidence="5" id="KW-0653">Protein transport</keyword>
<evidence type="ECO:0000256" key="13">
    <source>
        <dbReference type="PROSITE-ProRule" id="PRU00192"/>
    </source>
</evidence>
<dbReference type="Pfam" id="PF07653">
    <property type="entry name" value="SH3_2"/>
    <property type="match status" value="1"/>
</dbReference>
<dbReference type="Proteomes" id="UP000307169">
    <property type="component" value="Unassembled WGS sequence"/>
</dbReference>
<protein>
    <recommendedName>
        <fullName evidence="11">Peroxisomal membrane protein PEX13</fullName>
    </recommendedName>
    <alternativeName>
        <fullName evidence="10">Peroxin-13</fullName>
    </alternativeName>
</protein>
<dbReference type="Pfam" id="PF04088">
    <property type="entry name" value="Peroxin-13_N"/>
    <property type="match status" value="1"/>
</dbReference>
<evidence type="ECO:0000313" key="18">
    <source>
        <dbReference type="EMBL" id="TIC63004.1"/>
    </source>
</evidence>
<evidence type="ECO:0000313" key="22">
    <source>
        <dbReference type="Proteomes" id="UP000309601"/>
    </source>
</evidence>
<evidence type="ECO:0000256" key="7">
    <source>
        <dbReference type="ARBA" id="ARBA00023010"/>
    </source>
</evidence>
<evidence type="ECO:0000313" key="23">
    <source>
        <dbReference type="Proteomes" id="UP000310685"/>
    </source>
</evidence>
<dbReference type="GO" id="GO:0016560">
    <property type="term" value="P:protein import into peroxisome matrix, docking"/>
    <property type="evidence" value="ECO:0007669"/>
    <property type="project" value="InterPro"/>
</dbReference>
<gene>
    <name evidence="18" type="ORF">E3Q02_03221</name>
    <name evidence="19" type="ORF">E3Q03_01304</name>
    <name evidence="17" type="ORF">E3Q17_00183</name>
    <name evidence="16" type="ORF">E3Q22_01930</name>
</gene>
<dbReference type="PROSITE" id="PS50002">
    <property type="entry name" value="SH3"/>
    <property type="match status" value="1"/>
</dbReference>
<dbReference type="InterPro" id="IPR036028">
    <property type="entry name" value="SH3-like_dom_sf"/>
</dbReference>
<evidence type="ECO:0000256" key="2">
    <source>
        <dbReference type="ARBA" id="ARBA00022443"/>
    </source>
</evidence>
<evidence type="ECO:0000256" key="14">
    <source>
        <dbReference type="SAM" id="MobiDB-lite"/>
    </source>
</evidence>
<dbReference type="AlphaFoldDB" id="A0A4T0N6W5"/>
<dbReference type="EMBL" id="SPRW01000040">
    <property type="protein sequence ID" value="TIC63004.1"/>
    <property type="molecule type" value="Genomic_DNA"/>
</dbReference>
<dbReference type="PRINTS" id="PR00452">
    <property type="entry name" value="SH3DOMAIN"/>
</dbReference>
<name>A0A4T0N6W5_9BASI</name>
<dbReference type="GO" id="GO:1990429">
    <property type="term" value="C:peroxisomal importomer complex"/>
    <property type="evidence" value="ECO:0007669"/>
    <property type="project" value="TreeGrafter"/>
</dbReference>
<dbReference type="SUPFAM" id="SSF50044">
    <property type="entry name" value="SH3-domain"/>
    <property type="match status" value="1"/>
</dbReference>
<comment type="similarity">
    <text evidence="1">Belongs to the peroxin-13 family.</text>
</comment>
<keyword evidence="2 13" id="KW-0728">SH3 domain</keyword>
<keyword evidence="4" id="KW-0812">Transmembrane</keyword>
<dbReference type="InterPro" id="IPR001452">
    <property type="entry name" value="SH3_domain"/>
</dbReference>
<keyword evidence="6" id="KW-1133">Transmembrane helix</keyword>
<evidence type="ECO:0000256" key="3">
    <source>
        <dbReference type="ARBA" id="ARBA00022448"/>
    </source>
</evidence>
<dbReference type="Gene3D" id="2.30.30.40">
    <property type="entry name" value="SH3 Domains"/>
    <property type="match status" value="1"/>
</dbReference>
<dbReference type="GO" id="GO:0005778">
    <property type="term" value="C:peroxisomal membrane"/>
    <property type="evidence" value="ECO:0007669"/>
    <property type="project" value="UniProtKB-SubCell"/>
</dbReference>
<sequence>MAAPPPKPWEGASIDAPEVQQSSAQTGDTTQPVVPPRPANLMNQNPMYDNVHISDISKESTLAYNSMYQPYPSAGIGSGMYGDAFGGGYGSYGNRFGAPYSRFSGGMTGMGNFGSYGGYPGYGGYRPGIGYGDPNSLGQRMESGTMATFQLLESIVGTFGGFAQMLESTFMATHSSFYAMLGVAEQFGHLKGYLAEVLSAFNVLRWMKLLIAKAQGKKLPERSTNGQNRPRKKPLIIFLLAVIGVPYLMAKLVKIASKSQVNQHLLIGSNGERIDPRNLKFVKCIYDYTPPEERKSTEIVIKEGDIIAVLERSGEWIQGRTRDGRYGWIPKNFVKEIE</sequence>
<reference evidence="20 21" key="1">
    <citation type="submission" date="2019-03" db="EMBL/GenBank/DDBJ databases">
        <title>Sequencing 25 genomes of Wallemia mellicola.</title>
        <authorList>
            <person name="Gostincar C."/>
        </authorList>
    </citation>
    <scope>NUCLEOTIDE SEQUENCE [LARGE SCALE GENOMIC DNA]</scope>
    <source>
        <strain evidence="17 21">EXF-1262</strain>
        <strain evidence="18 22">EXF-1274</strain>
        <strain evidence="19 20">EXF-1277</strain>
        <strain evidence="16 23">EXF-6152</strain>
    </source>
</reference>
<evidence type="ECO:0000256" key="10">
    <source>
        <dbReference type="ARBA" id="ARBA00029693"/>
    </source>
</evidence>
<keyword evidence="9" id="KW-0576">Peroxisome</keyword>
<evidence type="ECO:0000256" key="6">
    <source>
        <dbReference type="ARBA" id="ARBA00022989"/>
    </source>
</evidence>
<evidence type="ECO:0000313" key="20">
    <source>
        <dbReference type="Proteomes" id="UP000305362"/>
    </source>
</evidence>
<keyword evidence="3" id="KW-0813">Transport</keyword>
<dbReference type="OrthoDB" id="10037838at2759"/>
<dbReference type="Proteomes" id="UP000309601">
    <property type="component" value="Unassembled WGS sequence"/>
</dbReference>
<dbReference type="PANTHER" id="PTHR19332">
    <property type="entry name" value="PEROXISOMAL MEMBRANE PROTEIN PEX13"/>
    <property type="match status" value="1"/>
</dbReference>
<evidence type="ECO:0000256" key="8">
    <source>
        <dbReference type="ARBA" id="ARBA00023136"/>
    </source>
</evidence>
<evidence type="ECO:0000256" key="1">
    <source>
        <dbReference type="ARBA" id="ARBA00006033"/>
    </source>
</evidence>
<evidence type="ECO:0000313" key="19">
    <source>
        <dbReference type="EMBL" id="TIC69662.1"/>
    </source>
</evidence>
<dbReference type="Proteomes" id="UP000310685">
    <property type="component" value="Unassembled WGS sequence"/>
</dbReference>
<dbReference type="InterPro" id="IPR007223">
    <property type="entry name" value="Peroxin-13_N"/>
</dbReference>
<comment type="subcellular location">
    <subcellularLocation>
        <location evidence="12">Peroxisome membrane</location>
    </subcellularLocation>
</comment>
<dbReference type="SMART" id="SM00326">
    <property type="entry name" value="SH3"/>
    <property type="match status" value="1"/>
</dbReference>